<reference evidence="9" key="1">
    <citation type="submission" date="2015-01" db="EMBL/GenBank/DDBJ databases">
        <authorList>
            <person name="Manzoor Shahid"/>
            <person name="Zubair Saima"/>
        </authorList>
    </citation>
    <scope>NUCLEOTIDE SEQUENCE [LARGE SCALE GENOMIC DNA]</scope>
    <source>
        <strain evidence="9">V1</strain>
    </source>
</reference>
<dbReference type="InterPro" id="IPR036764">
    <property type="entry name" value="Peptidase_Prp_sf"/>
</dbReference>
<dbReference type="SUPFAM" id="SSF118010">
    <property type="entry name" value="TM1457-like"/>
    <property type="match status" value="1"/>
</dbReference>
<evidence type="ECO:0000256" key="5">
    <source>
        <dbReference type="ARBA" id="ARBA00044503"/>
    </source>
</evidence>
<name>A0A0B7GVU9_TREPH</name>
<organism evidence="7 9">
    <name type="scientific">Treponema phagedenis</name>
    <dbReference type="NCBI Taxonomy" id="162"/>
    <lineage>
        <taxon>Bacteria</taxon>
        <taxon>Pseudomonadati</taxon>
        <taxon>Spirochaetota</taxon>
        <taxon>Spirochaetia</taxon>
        <taxon>Spirochaetales</taxon>
        <taxon>Treponemataceae</taxon>
        <taxon>Treponema</taxon>
    </lineage>
</organism>
<keyword evidence="4" id="KW-0788">Thiol protease</keyword>
<dbReference type="Pfam" id="PF04327">
    <property type="entry name" value="Peptidase_Prp"/>
    <property type="match status" value="1"/>
</dbReference>
<proteinExistence type="inferred from homology"/>
<evidence type="ECO:0000256" key="3">
    <source>
        <dbReference type="ARBA" id="ARBA00022801"/>
    </source>
</evidence>
<evidence type="ECO:0000256" key="2">
    <source>
        <dbReference type="ARBA" id="ARBA00022670"/>
    </source>
</evidence>
<dbReference type="InterPro" id="IPR007422">
    <property type="entry name" value="Peptidase_Prp"/>
</dbReference>
<evidence type="ECO:0000313" key="7">
    <source>
        <dbReference type="EMBL" id="CEM62623.1"/>
    </source>
</evidence>
<dbReference type="RefSeq" id="WP_024753439.1">
    <property type="nucleotide sequence ID" value="NZ_CDNC01000034.1"/>
</dbReference>
<evidence type="ECO:0000256" key="1">
    <source>
        <dbReference type="ARBA" id="ARBA00022517"/>
    </source>
</evidence>
<dbReference type="CDD" id="cd16332">
    <property type="entry name" value="Prp-like"/>
    <property type="match status" value="1"/>
</dbReference>
<evidence type="ECO:0000313" key="9">
    <source>
        <dbReference type="Proteomes" id="UP000042527"/>
    </source>
</evidence>
<evidence type="ECO:0000313" key="8">
    <source>
        <dbReference type="EMBL" id="QEJ97849.1"/>
    </source>
</evidence>
<dbReference type="Proteomes" id="UP000323594">
    <property type="component" value="Chromosome"/>
</dbReference>
<dbReference type="PANTHER" id="PTHR39178">
    <property type="entry name" value="HYPOTHETICAL RIBOSOME-ASSOCIATED PROTEIN"/>
    <property type="match status" value="1"/>
</dbReference>
<keyword evidence="3" id="KW-0378">Hydrolase</keyword>
<reference evidence="7" key="2">
    <citation type="submission" date="2015-01" db="EMBL/GenBank/DDBJ databases">
        <authorList>
            <person name="Xiang T."/>
            <person name="Song Y."/>
            <person name="Huang L."/>
            <person name="Wang B."/>
            <person name="Wu P."/>
        </authorList>
    </citation>
    <scope>NUCLEOTIDE SEQUENCE [LARGE SCALE GENOMIC DNA]</scope>
    <source>
        <strain evidence="7">V1</strain>
    </source>
</reference>
<sequence length="107" mass="11656">MISVLLELGTRNEFFSVTASGHAETAPRGFDIVCAAVCVLLRTAVIGLSEVNPQVNTAERGFLTCTVPSYAEDSLARLQFTAEFLANGMKTLVKEYPEAVDFRVKKL</sequence>
<dbReference type="AlphaFoldDB" id="A0A0B7GVU9"/>
<dbReference type="Proteomes" id="UP000042527">
    <property type="component" value="Unassembled WGS sequence"/>
</dbReference>
<dbReference type="EMBL" id="CDNC01000034">
    <property type="protein sequence ID" value="CEM62623.1"/>
    <property type="molecule type" value="Genomic_DNA"/>
</dbReference>
<accession>A0A0B7GVU9</accession>
<evidence type="ECO:0000256" key="4">
    <source>
        <dbReference type="ARBA" id="ARBA00022807"/>
    </source>
</evidence>
<keyword evidence="9" id="KW-1185">Reference proteome</keyword>
<evidence type="ECO:0000256" key="6">
    <source>
        <dbReference type="ARBA" id="ARBA00044538"/>
    </source>
</evidence>
<dbReference type="EMBL" id="CP042817">
    <property type="protein sequence ID" value="QEJ97849.1"/>
    <property type="molecule type" value="Genomic_DNA"/>
</dbReference>
<protein>
    <recommendedName>
        <fullName evidence="6">Ribosomal processing cysteine protease Prp</fullName>
    </recommendedName>
</protein>
<comment type="similarity">
    <text evidence="5">Belongs to the Prp family.</text>
</comment>
<dbReference type="PANTHER" id="PTHR39178:SF1">
    <property type="entry name" value="RIBOSOMAL-PROCESSING CYSTEINE PROTEASE PRP"/>
    <property type="match status" value="1"/>
</dbReference>
<dbReference type="GeneID" id="57752923"/>
<reference evidence="8 10" key="3">
    <citation type="submission" date="2019-08" db="EMBL/GenBank/DDBJ databases">
        <authorList>
            <person name="Kuhnert P."/>
        </authorList>
    </citation>
    <scope>NUCLEOTIDE SEQUENCE [LARGE SCALE GENOMIC DNA]</scope>
    <source>
        <strain evidence="8 10">B36.5</strain>
    </source>
</reference>
<dbReference type="GO" id="GO:0008234">
    <property type="term" value="F:cysteine-type peptidase activity"/>
    <property type="evidence" value="ECO:0007669"/>
    <property type="project" value="UniProtKB-KW"/>
</dbReference>
<dbReference type="OrthoDB" id="48998at2"/>
<dbReference type="Gene3D" id="3.30.70.1490">
    <property type="entry name" value="Cysteine protease Prp"/>
    <property type="match status" value="1"/>
</dbReference>
<dbReference type="GO" id="GO:0042254">
    <property type="term" value="P:ribosome biogenesis"/>
    <property type="evidence" value="ECO:0007669"/>
    <property type="project" value="UniProtKB-KW"/>
</dbReference>
<gene>
    <name evidence="8" type="ORF">FUT82_07475</name>
    <name evidence="7" type="ORF">TPHV1_40126</name>
</gene>
<evidence type="ECO:0000313" key="10">
    <source>
        <dbReference type="Proteomes" id="UP000323594"/>
    </source>
</evidence>
<keyword evidence="2 8" id="KW-0645">Protease</keyword>
<dbReference type="GO" id="GO:0006508">
    <property type="term" value="P:proteolysis"/>
    <property type="evidence" value="ECO:0007669"/>
    <property type="project" value="UniProtKB-KW"/>
</dbReference>
<keyword evidence="1" id="KW-0690">Ribosome biogenesis</keyword>